<evidence type="ECO:0000313" key="1">
    <source>
        <dbReference type="EMBL" id="RZC62191.1"/>
    </source>
</evidence>
<gene>
    <name evidence="1" type="ORF">C5167_023934</name>
</gene>
<organism evidence="1 2">
    <name type="scientific">Papaver somniferum</name>
    <name type="common">Opium poppy</name>
    <dbReference type="NCBI Taxonomy" id="3469"/>
    <lineage>
        <taxon>Eukaryota</taxon>
        <taxon>Viridiplantae</taxon>
        <taxon>Streptophyta</taxon>
        <taxon>Embryophyta</taxon>
        <taxon>Tracheophyta</taxon>
        <taxon>Spermatophyta</taxon>
        <taxon>Magnoliopsida</taxon>
        <taxon>Ranunculales</taxon>
        <taxon>Papaveraceae</taxon>
        <taxon>Papaveroideae</taxon>
        <taxon>Papaver</taxon>
    </lineage>
</organism>
<reference evidence="1 2" key="1">
    <citation type="journal article" date="2018" name="Science">
        <title>The opium poppy genome and morphinan production.</title>
        <authorList>
            <person name="Guo L."/>
            <person name="Winzer T."/>
            <person name="Yang X."/>
            <person name="Li Y."/>
            <person name="Ning Z."/>
            <person name="He Z."/>
            <person name="Teodor R."/>
            <person name="Lu Y."/>
            <person name="Bowser T.A."/>
            <person name="Graham I.A."/>
            <person name="Ye K."/>
        </authorList>
    </citation>
    <scope>NUCLEOTIDE SEQUENCE [LARGE SCALE GENOMIC DNA]</scope>
    <source>
        <strain evidence="2">cv. HN1</strain>
        <tissue evidence="1">Leaves</tissue>
    </source>
</reference>
<dbReference type="Proteomes" id="UP000316621">
    <property type="component" value="Chromosome 5"/>
</dbReference>
<protein>
    <submittedName>
        <fullName evidence="1">Uncharacterized protein</fullName>
    </submittedName>
</protein>
<name>A0A4Y7JQG1_PAPSO</name>
<accession>A0A4Y7JQG1</accession>
<proteinExistence type="predicted"/>
<dbReference type="AlphaFoldDB" id="A0A4Y7JQG1"/>
<dbReference type="EMBL" id="CM010719">
    <property type="protein sequence ID" value="RZC62191.1"/>
    <property type="molecule type" value="Genomic_DNA"/>
</dbReference>
<evidence type="ECO:0000313" key="2">
    <source>
        <dbReference type="Proteomes" id="UP000316621"/>
    </source>
</evidence>
<dbReference type="Gramene" id="RZC62191">
    <property type="protein sequence ID" value="RZC62191"/>
    <property type="gene ID" value="C5167_023934"/>
</dbReference>
<sequence>MERKSSAMFVALGKVTRFYSSGNNNKKKKLLVADLMNDLGGVTDYHPSGNTSIAGMCLRTFQTKEHHFVQVVDLQ</sequence>
<keyword evidence="2" id="KW-1185">Reference proteome</keyword>